<keyword evidence="3" id="KW-1185">Reference proteome</keyword>
<dbReference type="STRING" id="644282.Deba_2513"/>
<keyword evidence="1" id="KW-1133">Transmembrane helix</keyword>
<feature type="transmembrane region" description="Helical" evidence="1">
    <location>
        <begin position="365"/>
        <end position="384"/>
    </location>
</feature>
<sequence>MTANAQAVRLELPPRHELLPLAEDVLRRLAAHSQLGAALTDMLTGAVLEVCEELLRAGQAAGVQRPFELILRFDDQAADVAIAYDGRIPLNPHLTEPYEVPAADAGLDGVNMDTLWLHLIKHRMDRVFFEVNGPESRLRMIKYRRGQGEETRLWFLGMTPAPRQGLHVQFSGPERAPTAVLLHDADSGKVFRFEGVEAKAISLMNGQRSMYDIYMRCVEEAGPVSPHRLGALYEALEAAGMLAAADERGKPTTARHWLWRLANPMFSIPHADAVAERAHAWLRPLISPLGALMLLTVGLSGTIPLWRILNHLGQSGLPDLERLIVLHPSSLLTAYALQMVMVACHELAHAVVCKHFGGRVPRMGMMLYLAMFIFYCDTTSSWGFPHRWQRIMVSLAGPLVTWAFLGGGLWAADHFLGAGTFWEPVFLLSCLLLAFSLIMNFNPFIRMDAYYMLMDWSGVSNLREKSFRFMARELFGRWLPGRPQKRPYGTRLKAIFWVYGVLGALVTVALFILPFAYFARLAMEDGPHGGRVIMGLAALVLALFGLGHKALKRLRRLRHRAYKIK</sequence>
<evidence type="ECO:0000256" key="1">
    <source>
        <dbReference type="SAM" id="Phobius"/>
    </source>
</evidence>
<reference evidence="2 3" key="1">
    <citation type="journal article" date="2010" name="Stand. Genomic Sci.">
        <title>Complete genome sequence of Desulfarculus baarsii type strain (2st14).</title>
        <authorList>
            <person name="Sun H."/>
            <person name="Spring S."/>
            <person name="Lapidus A."/>
            <person name="Davenport K."/>
            <person name="Del Rio T.G."/>
            <person name="Tice H."/>
            <person name="Nolan M."/>
            <person name="Copeland A."/>
            <person name="Cheng J.F."/>
            <person name="Lucas S."/>
            <person name="Tapia R."/>
            <person name="Goodwin L."/>
            <person name="Pitluck S."/>
            <person name="Ivanova N."/>
            <person name="Pagani I."/>
            <person name="Mavromatis K."/>
            <person name="Ovchinnikova G."/>
            <person name="Pati A."/>
            <person name="Chen A."/>
            <person name="Palaniappan K."/>
            <person name="Hauser L."/>
            <person name="Chang Y.J."/>
            <person name="Jeffries C.D."/>
            <person name="Detter J.C."/>
            <person name="Han C."/>
            <person name="Rohde M."/>
            <person name="Brambilla E."/>
            <person name="Goker M."/>
            <person name="Woyke T."/>
            <person name="Bristow J."/>
            <person name="Eisen J.A."/>
            <person name="Markowitz V."/>
            <person name="Hugenholtz P."/>
            <person name="Kyrpides N.C."/>
            <person name="Klenk H.P."/>
            <person name="Land M."/>
        </authorList>
    </citation>
    <scope>NUCLEOTIDE SEQUENCE [LARGE SCALE GENOMIC DNA]</scope>
    <source>
        <strain evidence="3">ATCC 33931 / DSM 2075 / LMG 7858 / VKM B-1802 / 2st14</strain>
    </source>
</reference>
<evidence type="ECO:0008006" key="4">
    <source>
        <dbReference type="Google" id="ProtNLM"/>
    </source>
</evidence>
<feature type="transmembrane region" description="Helical" evidence="1">
    <location>
        <begin position="391"/>
        <end position="412"/>
    </location>
</feature>
<name>E1QJX9_DESB2</name>
<keyword evidence="1" id="KW-0812">Transmembrane</keyword>
<dbReference type="RefSeq" id="WP_013259311.1">
    <property type="nucleotide sequence ID" value="NC_014365.1"/>
</dbReference>
<dbReference type="AlphaFoldDB" id="E1QJX9"/>
<organism evidence="2 3">
    <name type="scientific">Desulfarculus baarsii (strain ATCC 33931 / DSM 2075 / LMG 7858 / VKM B-1802 / 2st14)</name>
    <dbReference type="NCBI Taxonomy" id="644282"/>
    <lineage>
        <taxon>Bacteria</taxon>
        <taxon>Pseudomonadati</taxon>
        <taxon>Thermodesulfobacteriota</taxon>
        <taxon>Desulfarculia</taxon>
        <taxon>Desulfarculales</taxon>
        <taxon>Desulfarculaceae</taxon>
        <taxon>Desulfarculus</taxon>
    </lineage>
</organism>
<keyword evidence="1" id="KW-0472">Membrane</keyword>
<dbReference type="Proteomes" id="UP000009047">
    <property type="component" value="Chromosome"/>
</dbReference>
<gene>
    <name evidence="2" type="ordered locus">Deba_2513</name>
</gene>
<dbReference type="EMBL" id="CP002085">
    <property type="protein sequence ID" value="ADK85872.1"/>
    <property type="molecule type" value="Genomic_DNA"/>
</dbReference>
<feature type="transmembrane region" description="Helical" evidence="1">
    <location>
        <begin position="285"/>
        <end position="309"/>
    </location>
</feature>
<dbReference type="OrthoDB" id="9759690at2"/>
<evidence type="ECO:0000313" key="2">
    <source>
        <dbReference type="EMBL" id="ADK85872.1"/>
    </source>
</evidence>
<proteinExistence type="predicted"/>
<accession>E1QJX9</accession>
<dbReference type="KEGG" id="dbr:Deba_2513"/>
<protein>
    <recommendedName>
        <fullName evidence="4">Peptidase M50</fullName>
    </recommendedName>
</protein>
<dbReference type="HOGENOM" id="CLU_482116_0_0_7"/>
<feature type="transmembrane region" description="Helical" evidence="1">
    <location>
        <begin position="531"/>
        <end position="551"/>
    </location>
</feature>
<evidence type="ECO:0000313" key="3">
    <source>
        <dbReference type="Proteomes" id="UP000009047"/>
    </source>
</evidence>
<dbReference type="eggNOG" id="COG1994">
    <property type="taxonomic scope" value="Bacteria"/>
</dbReference>
<feature type="transmembrane region" description="Helical" evidence="1">
    <location>
        <begin position="494"/>
        <end position="519"/>
    </location>
</feature>
<feature type="transmembrane region" description="Helical" evidence="1">
    <location>
        <begin position="424"/>
        <end position="445"/>
    </location>
</feature>